<protein>
    <recommendedName>
        <fullName evidence="2">acetyl-CoA C-acetyltransferase</fullName>
        <ecNumber evidence="2">2.3.1.9</ecNumber>
    </recommendedName>
    <alternativeName>
        <fullName evidence="5">Acetoacetyl-CoA thiolase</fullName>
    </alternativeName>
</protein>
<feature type="active site" description="Proton acceptor" evidence="6">
    <location>
        <position position="378"/>
    </location>
</feature>
<evidence type="ECO:0000313" key="10">
    <source>
        <dbReference type="EMBL" id="SFF79149.1"/>
    </source>
</evidence>
<dbReference type="NCBIfam" id="TIGR01930">
    <property type="entry name" value="AcCoA-C-Actrans"/>
    <property type="match status" value="1"/>
</dbReference>
<comment type="similarity">
    <text evidence="1 7">Belongs to the thiolase-like superfamily. Thiolase family.</text>
</comment>
<evidence type="ECO:0000313" key="11">
    <source>
        <dbReference type="Proteomes" id="UP000198661"/>
    </source>
</evidence>
<dbReference type="InterPro" id="IPR020610">
    <property type="entry name" value="Thiolase_AS"/>
</dbReference>
<dbReference type="RefSeq" id="WP_092036180.1">
    <property type="nucleotide sequence ID" value="NZ_FOOK01000005.1"/>
</dbReference>
<proteinExistence type="inferred from homology"/>
<evidence type="ECO:0000256" key="1">
    <source>
        <dbReference type="ARBA" id="ARBA00010982"/>
    </source>
</evidence>
<evidence type="ECO:0000256" key="6">
    <source>
        <dbReference type="PIRSR" id="PIRSR000429-1"/>
    </source>
</evidence>
<feature type="domain" description="Thiolase N-terminal" evidence="8">
    <location>
        <begin position="5"/>
        <end position="261"/>
    </location>
</feature>
<evidence type="ECO:0000256" key="2">
    <source>
        <dbReference type="ARBA" id="ARBA00012705"/>
    </source>
</evidence>
<accession>A0A1I2LL55</accession>
<dbReference type="NCBIfam" id="NF006086">
    <property type="entry name" value="PRK08235.1"/>
    <property type="match status" value="1"/>
</dbReference>
<name>A0A1I2LL55_9BACL</name>
<evidence type="ECO:0000256" key="3">
    <source>
        <dbReference type="ARBA" id="ARBA00022679"/>
    </source>
</evidence>
<dbReference type="GO" id="GO:0003985">
    <property type="term" value="F:acetyl-CoA C-acetyltransferase activity"/>
    <property type="evidence" value="ECO:0007669"/>
    <property type="project" value="UniProtKB-EC"/>
</dbReference>
<evidence type="ECO:0000256" key="4">
    <source>
        <dbReference type="ARBA" id="ARBA00023315"/>
    </source>
</evidence>
<dbReference type="Pfam" id="PF00108">
    <property type="entry name" value="Thiolase_N"/>
    <property type="match status" value="1"/>
</dbReference>
<dbReference type="InterPro" id="IPR020616">
    <property type="entry name" value="Thiolase_N"/>
</dbReference>
<dbReference type="InterPro" id="IPR020617">
    <property type="entry name" value="Thiolase_C"/>
</dbReference>
<dbReference type="PROSITE" id="PS00099">
    <property type="entry name" value="THIOLASE_3"/>
    <property type="match status" value="1"/>
</dbReference>
<dbReference type="CDD" id="cd00751">
    <property type="entry name" value="thiolase"/>
    <property type="match status" value="1"/>
</dbReference>
<keyword evidence="4 7" id="KW-0012">Acyltransferase</keyword>
<dbReference type="SUPFAM" id="SSF53901">
    <property type="entry name" value="Thiolase-like"/>
    <property type="match status" value="2"/>
</dbReference>
<dbReference type="PIRSF" id="PIRSF000429">
    <property type="entry name" value="Ac-CoA_Ac_transf"/>
    <property type="match status" value="1"/>
</dbReference>
<feature type="active site" description="Acyl-thioester intermediate" evidence="6">
    <location>
        <position position="88"/>
    </location>
</feature>
<gene>
    <name evidence="10" type="ORF">SAMN04488025_10579</name>
</gene>
<keyword evidence="3 7" id="KW-0808">Transferase</keyword>
<dbReference type="EMBL" id="FOOK01000005">
    <property type="protein sequence ID" value="SFF79149.1"/>
    <property type="molecule type" value="Genomic_DNA"/>
</dbReference>
<dbReference type="Proteomes" id="UP000198661">
    <property type="component" value="Unassembled WGS sequence"/>
</dbReference>
<sequence length="392" mass="41347">MAETVVLGGARTPFGKFGGALKDLPAVELGGIAIREALNRSKVPDDQVDEVIMGMVLQGGAGQIPSRQAARRAGLPWEVQTETINKVCASGLRSATLADQVIRAGDADVVVAGGMESMSNAPYIVPGARWGQRMGDGKFIDLMIHDGLWCAFDGVHMVVHGSNVAAEYAVSREEQDEWALRSHRRAIAAIDSGKLAEEIVPVTVKSRKKEVVVDQDESPRRDTSLEKLASLPPVFLKDGSITAGNAPGVNDGAAALVLASAKKAEELGVRPMARILGHAAVGMEARYFPITPAYAVKKLLKKHDLTIDDIDLFEVNEAFAAVTLTNGKILGWDQEKVNVNGGAVALGHPIGASGARILLTLIYELRRRGGGLGVAAICSGAAQGDAVLVRVD</sequence>
<dbReference type="Gene3D" id="3.40.47.10">
    <property type="match status" value="2"/>
</dbReference>
<dbReference type="PANTHER" id="PTHR18919">
    <property type="entry name" value="ACETYL-COA C-ACYLTRANSFERASE"/>
    <property type="match status" value="1"/>
</dbReference>
<evidence type="ECO:0000256" key="5">
    <source>
        <dbReference type="ARBA" id="ARBA00030755"/>
    </source>
</evidence>
<dbReference type="PANTHER" id="PTHR18919:SF107">
    <property type="entry name" value="ACETYL-COA ACETYLTRANSFERASE, CYTOSOLIC"/>
    <property type="match status" value="1"/>
</dbReference>
<evidence type="ECO:0000256" key="7">
    <source>
        <dbReference type="RuleBase" id="RU003557"/>
    </source>
</evidence>
<dbReference type="InterPro" id="IPR016039">
    <property type="entry name" value="Thiolase-like"/>
</dbReference>
<dbReference type="PROSITE" id="PS00737">
    <property type="entry name" value="THIOLASE_2"/>
    <property type="match status" value="1"/>
</dbReference>
<evidence type="ECO:0000259" key="8">
    <source>
        <dbReference type="Pfam" id="PF00108"/>
    </source>
</evidence>
<dbReference type="AlphaFoldDB" id="A0A1I2LL55"/>
<organism evidence="10 11">
    <name type="scientific">Planifilum fulgidum</name>
    <dbReference type="NCBI Taxonomy" id="201973"/>
    <lineage>
        <taxon>Bacteria</taxon>
        <taxon>Bacillati</taxon>
        <taxon>Bacillota</taxon>
        <taxon>Bacilli</taxon>
        <taxon>Bacillales</taxon>
        <taxon>Thermoactinomycetaceae</taxon>
        <taxon>Planifilum</taxon>
    </lineage>
</organism>
<feature type="domain" description="Thiolase C-terminal" evidence="9">
    <location>
        <begin position="270"/>
        <end position="390"/>
    </location>
</feature>
<dbReference type="EC" id="2.3.1.9" evidence="2"/>
<dbReference type="OrthoDB" id="9764892at2"/>
<keyword evidence="11" id="KW-1185">Reference proteome</keyword>
<evidence type="ECO:0000259" key="9">
    <source>
        <dbReference type="Pfam" id="PF02803"/>
    </source>
</evidence>
<dbReference type="Pfam" id="PF02803">
    <property type="entry name" value="Thiolase_C"/>
    <property type="match status" value="1"/>
</dbReference>
<dbReference type="STRING" id="201973.SAMN04488025_10579"/>
<feature type="active site" description="Proton acceptor" evidence="6">
    <location>
        <position position="348"/>
    </location>
</feature>
<dbReference type="InterPro" id="IPR002155">
    <property type="entry name" value="Thiolase"/>
</dbReference>
<dbReference type="FunFam" id="3.40.47.10:FF:000010">
    <property type="entry name" value="Acetyl-CoA acetyltransferase (Thiolase)"/>
    <property type="match status" value="1"/>
</dbReference>
<reference evidence="10 11" key="1">
    <citation type="submission" date="2016-10" db="EMBL/GenBank/DDBJ databases">
        <authorList>
            <person name="de Groot N.N."/>
        </authorList>
    </citation>
    <scope>NUCLEOTIDE SEQUENCE [LARGE SCALE GENOMIC DNA]</scope>
    <source>
        <strain evidence="10 11">DSM 44945</strain>
    </source>
</reference>
<dbReference type="InterPro" id="IPR020613">
    <property type="entry name" value="Thiolase_CS"/>
</dbReference>